<feature type="domain" description="Solute-binding protein family 3/N-terminal" evidence="2">
    <location>
        <begin position="26"/>
        <end position="167"/>
    </location>
</feature>
<dbReference type="InterPro" id="IPR001638">
    <property type="entry name" value="Solute-binding_3/MltF_N"/>
</dbReference>
<dbReference type="SUPFAM" id="SSF53850">
    <property type="entry name" value="Periplasmic binding protein-like II"/>
    <property type="match status" value="1"/>
</dbReference>
<protein>
    <submittedName>
        <fullName evidence="3">Transporter substrate-binding domain-containing protein</fullName>
    </submittedName>
</protein>
<evidence type="ECO:0000313" key="4">
    <source>
        <dbReference type="Proteomes" id="UP001266357"/>
    </source>
</evidence>
<keyword evidence="1" id="KW-0732">Signal</keyword>
<dbReference type="Proteomes" id="UP001266357">
    <property type="component" value="Unassembled WGS sequence"/>
</dbReference>
<evidence type="ECO:0000256" key="1">
    <source>
        <dbReference type="SAM" id="SignalP"/>
    </source>
</evidence>
<comment type="caution">
    <text evidence="3">The sequence shown here is derived from an EMBL/GenBank/DDBJ whole genome shotgun (WGS) entry which is preliminary data.</text>
</comment>
<reference evidence="3 4" key="1">
    <citation type="submission" date="2023-09" db="EMBL/GenBank/DDBJ databases">
        <authorList>
            <person name="Rey-Velasco X."/>
        </authorList>
    </citation>
    <scope>NUCLEOTIDE SEQUENCE [LARGE SCALE GENOMIC DNA]</scope>
    <source>
        <strain evidence="3 4">W431</strain>
    </source>
</reference>
<sequence>MTLLKYYIIALLCITPLTANAQNVIVGLEPFPPFINEDGSGFAIEMFNALTQQSDLNFEFNLMTWGRAKRELKSHHVDLIGISPKNNETADYYQYAKELDWSFIATVDLFSKEKSNLILENLPNKSIGTLIGNADFFAELSNIPRNKFVEISNLKQLVKMMDKGRIKTVIFDRISMMSTIKKLKLANIHYRELMKIPATFAVKNTPDGLQLQKKLDNLMSTKNIEKYQEKLSLYNKLPPTGIVNILD</sequence>
<dbReference type="EMBL" id="JAVRIF010000008">
    <property type="protein sequence ID" value="MDT0604605.1"/>
    <property type="molecule type" value="Genomic_DNA"/>
</dbReference>
<gene>
    <name evidence="3" type="ORF">RM573_13425</name>
</gene>
<dbReference type="Gene3D" id="3.40.190.10">
    <property type="entry name" value="Periplasmic binding protein-like II"/>
    <property type="match status" value="2"/>
</dbReference>
<keyword evidence="4" id="KW-1185">Reference proteome</keyword>
<evidence type="ECO:0000313" key="3">
    <source>
        <dbReference type="EMBL" id="MDT0604605.1"/>
    </source>
</evidence>
<evidence type="ECO:0000259" key="2">
    <source>
        <dbReference type="Pfam" id="PF00497"/>
    </source>
</evidence>
<feature type="signal peptide" evidence="1">
    <location>
        <begin position="1"/>
        <end position="21"/>
    </location>
</feature>
<feature type="chain" id="PRO_5045528845" evidence="1">
    <location>
        <begin position="22"/>
        <end position="247"/>
    </location>
</feature>
<name>A0ABU3A3X3_9GAMM</name>
<organism evidence="3 4">
    <name type="scientific">Thalassotalea castellviae</name>
    <dbReference type="NCBI Taxonomy" id="3075612"/>
    <lineage>
        <taxon>Bacteria</taxon>
        <taxon>Pseudomonadati</taxon>
        <taxon>Pseudomonadota</taxon>
        <taxon>Gammaproteobacteria</taxon>
        <taxon>Alteromonadales</taxon>
        <taxon>Colwelliaceae</taxon>
        <taxon>Thalassotalea</taxon>
    </lineage>
</organism>
<dbReference type="Pfam" id="PF00497">
    <property type="entry name" value="SBP_bac_3"/>
    <property type="match status" value="1"/>
</dbReference>
<dbReference type="RefSeq" id="WP_311583009.1">
    <property type="nucleotide sequence ID" value="NZ_JAVRIF010000008.1"/>
</dbReference>
<accession>A0ABU3A3X3</accession>
<proteinExistence type="predicted"/>